<organism evidence="2 3">
    <name type="scientific">Gigaspora rosea</name>
    <dbReference type="NCBI Taxonomy" id="44941"/>
    <lineage>
        <taxon>Eukaryota</taxon>
        <taxon>Fungi</taxon>
        <taxon>Fungi incertae sedis</taxon>
        <taxon>Mucoromycota</taxon>
        <taxon>Glomeromycotina</taxon>
        <taxon>Glomeromycetes</taxon>
        <taxon>Diversisporales</taxon>
        <taxon>Gigasporaceae</taxon>
        <taxon>Gigaspora</taxon>
    </lineage>
</organism>
<dbReference type="EMBL" id="QKWP01000367">
    <property type="protein sequence ID" value="RIB21334.1"/>
    <property type="molecule type" value="Genomic_DNA"/>
</dbReference>
<dbReference type="OrthoDB" id="2385667at2759"/>
<protein>
    <submittedName>
        <fullName evidence="2">Uncharacterized protein</fullName>
    </submittedName>
</protein>
<name>A0A397VFU8_9GLOM</name>
<feature type="region of interest" description="Disordered" evidence="1">
    <location>
        <begin position="56"/>
        <end position="79"/>
    </location>
</feature>
<comment type="caution">
    <text evidence="2">The sequence shown here is derived from an EMBL/GenBank/DDBJ whole genome shotgun (WGS) entry which is preliminary data.</text>
</comment>
<feature type="compositionally biased region" description="Low complexity" evidence="1">
    <location>
        <begin position="62"/>
        <end position="79"/>
    </location>
</feature>
<keyword evidence="3" id="KW-1185">Reference proteome</keyword>
<evidence type="ECO:0000313" key="2">
    <source>
        <dbReference type="EMBL" id="RIB21334.1"/>
    </source>
</evidence>
<dbReference type="Proteomes" id="UP000266673">
    <property type="component" value="Unassembled WGS sequence"/>
</dbReference>
<dbReference type="AlphaFoldDB" id="A0A397VFU8"/>
<gene>
    <name evidence="2" type="ORF">C2G38_2140718</name>
</gene>
<proteinExistence type="predicted"/>
<accession>A0A397VFU8</accession>
<evidence type="ECO:0000313" key="3">
    <source>
        <dbReference type="Proteomes" id="UP000266673"/>
    </source>
</evidence>
<reference evidence="2 3" key="1">
    <citation type="submission" date="2018-06" db="EMBL/GenBank/DDBJ databases">
        <title>Comparative genomics reveals the genomic features of Rhizophagus irregularis, R. cerebriforme, R. diaphanum and Gigaspora rosea, and their symbiotic lifestyle signature.</title>
        <authorList>
            <person name="Morin E."/>
            <person name="San Clemente H."/>
            <person name="Chen E.C.H."/>
            <person name="De La Providencia I."/>
            <person name="Hainaut M."/>
            <person name="Kuo A."/>
            <person name="Kohler A."/>
            <person name="Murat C."/>
            <person name="Tang N."/>
            <person name="Roy S."/>
            <person name="Loubradou J."/>
            <person name="Henrissat B."/>
            <person name="Grigoriev I.V."/>
            <person name="Corradi N."/>
            <person name="Roux C."/>
            <person name="Martin F.M."/>
        </authorList>
    </citation>
    <scope>NUCLEOTIDE SEQUENCE [LARGE SCALE GENOMIC DNA]</scope>
    <source>
        <strain evidence="2 3">DAOM 194757</strain>
    </source>
</reference>
<evidence type="ECO:0000256" key="1">
    <source>
        <dbReference type="SAM" id="MobiDB-lite"/>
    </source>
</evidence>
<sequence>MLRGIKRSFMSDEQDENIEYFGGYGNEEFIVRKNNEEMGVLSMEKNSKKMRLNLDQDASRDSMYQNSSSESSPSSYSSYTDTTDNFFAINHQKHQHQKSQQYATQLPANKQRQYPLRISTRTDTSSLSDAEPLNPYANINSVLYLANLTRNSHILNEIREEHGEMDIDYERENEFEGRMTENSILNLNENPGINMSVIHTQSINNIGHCPNGIEDINKHENSSNHNNEPDFGSVSGYQSINAVLREAFLRRHGLS</sequence>